<evidence type="ECO:0000259" key="1">
    <source>
        <dbReference type="PROSITE" id="PS50056"/>
    </source>
</evidence>
<gene>
    <name evidence="2" type="ORF">EVOR1521_LOCUS24100</name>
</gene>
<organism evidence="2 3">
    <name type="scientific">Effrenium voratum</name>
    <dbReference type="NCBI Taxonomy" id="2562239"/>
    <lineage>
        <taxon>Eukaryota</taxon>
        <taxon>Sar</taxon>
        <taxon>Alveolata</taxon>
        <taxon>Dinophyceae</taxon>
        <taxon>Suessiales</taxon>
        <taxon>Symbiodiniaceae</taxon>
        <taxon>Effrenium</taxon>
    </lineage>
</organism>
<dbReference type="EMBL" id="CAUJNA010003388">
    <property type="protein sequence ID" value="CAJ1400850.1"/>
    <property type="molecule type" value="Genomic_DNA"/>
</dbReference>
<dbReference type="InterPro" id="IPR029021">
    <property type="entry name" value="Prot-tyrosine_phosphatase-like"/>
</dbReference>
<dbReference type="AlphaFoldDB" id="A0AA36N6N4"/>
<dbReference type="SUPFAM" id="SSF52799">
    <property type="entry name" value="(Phosphotyrosine protein) phosphatases II"/>
    <property type="match status" value="1"/>
</dbReference>
<feature type="domain" description="Tyrosine specific protein phosphatases" evidence="1">
    <location>
        <begin position="81"/>
        <end position="146"/>
    </location>
</feature>
<dbReference type="PROSITE" id="PS00383">
    <property type="entry name" value="TYR_PHOSPHATASE_1"/>
    <property type="match status" value="1"/>
</dbReference>
<evidence type="ECO:0000313" key="3">
    <source>
        <dbReference type="Proteomes" id="UP001178507"/>
    </source>
</evidence>
<accession>A0AA36N6N4</accession>
<comment type="caution">
    <text evidence="2">The sequence shown here is derived from an EMBL/GenBank/DDBJ whole genome shotgun (WGS) entry which is preliminary data.</text>
</comment>
<dbReference type="Proteomes" id="UP001178507">
    <property type="component" value="Unassembled WGS sequence"/>
</dbReference>
<dbReference type="Gene3D" id="3.90.190.10">
    <property type="entry name" value="Protein tyrosine phosphatase superfamily"/>
    <property type="match status" value="1"/>
</dbReference>
<dbReference type="PANTHER" id="PTHR23339">
    <property type="entry name" value="TYROSINE SPECIFIC PROTEIN PHOSPHATASE AND DUAL SPECIFICITY PROTEIN PHOSPHATASE"/>
    <property type="match status" value="1"/>
</dbReference>
<dbReference type="PROSITE" id="PS50056">
    <property type="entry name" value="TYR_PHOSPHATASE_2"/>
    <property type="match status" value="1"/>
</dbReference>
<dbReference type="InterPro" id="IPR016130">
    <property type="entry name" value="Tyr_Pase_AS"/>
</dbReference>
<reference evidence="2" key="1">
    <citation type="submission" date="2023-08" db="EMBL/GenBank/DDBJ databases">
        <authorList>
            <person name="Chen Y."/>
            <person name="Shah S."/>
            <person name="Dougan E. K."/>
            <person name="Thang M."/>
            <person name="Chan C."/>
        </authorList>
    </citation>
    <scope>NUCLEOTIDE SEQUENCE</scope>
</reference>
<dbReference type="InterPro" id="IPR000387">
    <property type="entry name" value="Tyr_Pase_dom"/>
</dbReference>
<keyword evidence="3" id="KW-1185">Reference proteome</keyword>
<sequence>MADPVTTVLDPDPATCSHLVPPSSPNFFEFFEANAVKTLVRLNKDNESGLAKSYDEQKFTDLGMKHVQAAYDDTKGGVPEKDLLRGVSSGCSSGGATAFHCKAGFGRSGVCAAVLAIHRYDVPGELLLPWLRMCRPGTITTLQQAKFLSGLKDKESLEKYMSTADDKCCTIS</sequence>
<name>A0AA36N6N4_9DINO</name>
<dbReference type="InterPro" id="IPR050561">
    <property type="entry name" value="PTP"/>
</dbReference>
<evidence type="ECO:0000313" key="2">
    <source>
        <dbReference type="EMBL" id="CAJ1400850.1"/>
    </source>
</evidence>
<protein>
    <recommendedName>
        <fullName evidence="1">Tyrosine specific protein phosphatases domain-containing protein</fullName>
    </recommendedName>
</protein>
<proteinExistence type="predicted"/>